<dbReference type="OrthoDB" id="687843at2759"/>
<dbReference type="OMA" id="IEMETRW"/>
<reference evidence="2" key="1">
    <citation type="journal article" date="2010" name="Nat. Biotechnol.">
        <title>Draft genome sequence of the oilseed species Ricinus communis.</title>
        <authorList>
            <person name="Chan A.P."/>
            <person name="Crabtree J."/>
            <person name="Zhao Q."/>
            <person name="Lorenzi H."/>
            <person name="Orvis J."/>
            <person name="Puiu D."/>
            <person name="Melake-Berhan A."/>
            <person name="Jones K.M."/>
            <person name="Redman J."/>
            <person name="Chen G."/>
            <person name="Cahoon E.B."/>
            <person name="Gedil M."/>
            <person name="Stanke M."/>
            <person name="Haas B.J."/>
            <person name="Wortman J.R."/>
            <person name="Fraser-Liggett C.M."/>
            <person name="Ravel J."/>
            <person name="Rabinowicz P.D."/>
        </authorList>
    </citation>
    <scope>NUCLEOTIDE SEQUENCE [LARGE SCALE GENOMIC DNA]</scope>
    <source>
        <strain evidence="2">cv. Hale</strain>
    </source>
</reference>
<dbReference type="Proteomes" id="UP000008311">
    <property type="component" value="Unassembled WGS sequence"/>
</dbReference>
<dbReference type="PANTHER" id="PTHR34657:SF4">
    <property type="entry name" value="EMBRYO SAC DEVELOPMENT ARREST 6"/>
    <property type="match status" value="1"/>
</dbReference>
<accession>B9SS49</accession>
<protein>
    <submittedName>
        <fullName evidence="1">Uncharacterized protein</fullName>
    </submittedName>
</protein>
<dbReference type="AlphaFoldDB" id="B9SS49"/>
<dbReference type="InParanoid" id="B9SS49"/>
<evidence type="ECO:0000313" key="2">
    <source>
        <dbReference type="Proteomes" id="UP000008311"/>
    </source>
</evidence>
<keyword evidence="2" id="KW-1185">Reference proteome</keyword>
<sequence>MSYHSHRILTPGASRKRKEGEAFYPLKPTSVAYSAKHGARPAAVIKAEEAVSSNKLLAGYMAYEYLTKGTLFGQKFDPGRAEAVALAGGLVESKRGSKAIEMETRWKKEHKSYAEVAGILKTEGAHLPGIVNPTQLARWIQM</sequence>
<organism evidence="1 2">
    <name type="scientific">Ricinus communis</name>
    <name type="common">Castor bean</name>
    <dbReference type="NCBI Taxonomy" id="3988"/>
    <lineage>
        <taxon>Eukaryota</taxon>
        <taxon>Viridiplantae</taxon>
        <taxon>Streptophyta</taxon>
        <taxon>Embryophyta</taxon>
        <taxon>Tracheophyta</taxon>
        <taxon>Spermatophyta</taxon>
        <taxon>Magnoliopsida</taxon>
        <taxon>eudicotyledons</taxon>
        <taxon>Gunneridae</taxon>
        <taxon>Pentapetalae</taxon>
        <taxon>rosids</taxon>
        <taxon>fabids</taxon>
        <taxon>Malpighiales</taxon>
        <taxon>Euphorbiaceae</taxon>
        <taxon>Acalyphoideae</taxon>
        <taxon>Acalypheae</taxon>
        <taxon>Ricinus</taxon>
    </lineage>
</organism>
<proteinExistence type="predicted"/>
<name>B9SS49_RICCO</name>
<gene>
    <name evidence="1" type="ORF">RCOM_1168380</name>
</gene>
<dbReference type="KEGG" id="rcu:8263744"/>
<evidence type="ECO:0000313" key="1">
    <source>
        <dbReference type="EMBL" id="EEF33552.1"/>
    </source>
</evidence>
<dbReference type="eggNOG" id="ENOG502S43B">
    <property type="taxonomic scope" value="Eukaryota"/>
</dbReference>
<dbReference type="EMBL" id="EQ974108">
    <property type="protein sequence ID" value="EEF33552.1"/>
    <property type="molecule type" value="Genomic_DNA"/>
</dbReference>
<dbReference type="PANTHER" id="PTHR34657">
    <property type="entry name" value="EMBRYO SAC DEVELOPMENT ARREST 6"/>
    <property type="match status" value="1"/>
</dbReference>
<dbReference type="STRING" id="3988.B9SS49"/>